<organism evidence="10 11">
    <name type="scientific">Bifidobacterium stellenboschense</name>
    <dbReference type="NCBI Taxonomy" id="762211"/>
    <lineage>
        <taxon>Bacteria</taxon>
        <taxon>Bacillati</taxon>
        <taxon>Actinomycetota</taxon>
        <taxon>Actinomycetes</taxon>
        <taxon>Bifidobacteriales</taxon>
        <taxon>Bifidobacteriaceae</taxon>
        <taxon>Bifidobacterium</taxon>
    </lineage>
</organism>
<dbReference type="GO" id="GO:0043590">
    <property type="term" value="C:bacterial nucleoid"/>
    <property type="evidence" value="ECO:0007669"/>
    <property type="project" value="TreeGrafter"/>
</dbReference>
<evidence type="ECO:0000256" key="3">
    <source>
        <dbReference type="ARBA" id="ARBA00021310"/>
    </source>
</evidence>
<dbReference type="STRING" id="762211.BSTEL_2063"/>
<sequence length="294" mass="31565">MPLYRDEGVVLRTAKLGEADRIITLLTRGHGKIRAVAKGVRRVKSRFGARLEPFMRADLLIAQGRSLDVVSQAESVAAYAEPICADYDAYTAANVIVETADKIVGAEEERVVGQYRLLIGALNALAKHAHAPDQISASYVMRALALAGWSPRLHACVVCGQRRFTECFTGGFTGVDVGDSGDAGNGGAAAETQSLQRFTDGFTGGSRSGVSRSGVSRSGVLYLSIPAGGLMCAKDHTPEAKRITPLALAQLEALADGDWAELDGRELAPETARLVEDWAEYYLERPLRSMRLLD</sequence>
<dbReference type="InterPro" id="IPR003717">
    <property type="entry name" value="RecO"/>
</dbReference>
<proteinExistence type="inferred from homology"/>
<evidence type="ECO:0000256" key="1">
    <source>
        <dbReference type="ARBA" id="ARBA00003065"/>
    </source>
</evidence>
<dbReference type="InterPro" id="IPR037278">
    <property type="entry name" value="ARFGAP/RecO"/>
</dbReference>
<dbReference type="EMBL" id="JGZP01000022">
    <property type="protein sequence ID" value="KFI94452.1"/>
    <property type="molecule type" value="Genomic_DNA"/>
</dbReference>
<dbReference type="InterPro" id="IPR022572">
    <property type="entry name" value="DNA_rep/recomb_RecO_N"/>
</dbReference>
<comment type="function">
    <text evidence="1 8">Involved in DNA repair and RecF pathway recombination.</text>
</comment>
<dbReference type="RefSeq" id="WP_034530029.1">
    <property type="nucleotide sequence ID" value="NZ_JGZP01000022.1"/>
</dbReference>
<comment type="caution">
    <text evidence="10">The sequence shown here is derived from an EMBL/GenBank/DDBJ whole genome shotgun (WGS) entry which is preliminary data.</text>
</comment>
<evidence type="ECO:0000256" key="4">
    <source>
        <dbReference type="ARBA" id="ARBA00022763"/>
    </source>
</evidence>
<dbReference type="GO" id="GO:0006310">
    <property type="term" value="P:DNA recombination"/>
    <property type="evidence" value="ECO:0007669"/>
    <property type="project" value="UniProtKB-UniRule"/>
</dbReference>
<keyword evidence="11" id="KW-1185">Reference proteome</keyword>
<evidence type="ECO:0000313" key="11">
    <source>
        <dbReference type="Proteomes" id="UP000029004"/>
    </source>
</evidence>
<keyword evidence="6 8" id="KW-0234">DNA repair</keyword>
<dbReference type="GO" id="GO:0006302">
    <property type="term" value="P:double-strand break repair"/>
    <property type="evidence" value="ECO:0007669"/>
    <property type="project" value="TreeGrafter"/>
</dbReference>
<dbReference type="Pfam" id="PF02565">
    <property type="entry name" value="RecO_C"/>
    <property type="match status" value="1"/>
</dbReference>
<dbReference type="Pfam" id="PF11967">
    <property type="entry name" value="RecO_N"/>
    <property type="match status" value="1"/>
</dbReference>
<name>A0A087DG02_9BIFI</name>
<dbReference type="OrthoDB" id="9812244at2"/>
<gene>
    <name evidence="8" type="primary">recO</name>
    <name evidence="10" type="ORF">BSTEL_2063</name>
</gene>
<evidence type="ECO:0000256" key="8">
    <source>
        <dbReference type="HAMAP-Rule" id="MF_00201"/>
    </source>
</evidence>
<dbReference type="InterPro" id="IPR012340">
    <property type="entry name" value="NA-bd_OB-fold"/>
</dbReference>
<dbReference type="Proteomes" id="UP000029004">
    <property type="component" value="Unassembled WGS sequence"/>
</dbReference>
<dbReference type="SUPFAM" id="SSF57863">
    <property type="entry name" value="ArfGap/RecO-like zinc finger"/>
    <property type="match status" value="2"/>
</dbReference>
<dbReference type="InterPro" id="IPR042242">
    <property type="entry name" value="RecO_C"/>
</dbReference>
<reference evidence="10 11" key="1">
    <citation type="submission" date="2014-03" db="EMBL/GenBank/DDBJ databases">
        <title>Genomics of Bifidobacteria.</title>
        <authorList>
            <person name="Ventura M."/>
            <person name="Milani C."/>
            <person name="Lugli G.A."/>
        </authorList>
    </citation>
    <scope>NUCLEOTIDE SEQUENCE [LARGE SCALE GENOMIC DNA]</scope>
    <source>
        <strain evidence="10 11">DSM 23968</strain>
    </source>
</reference>
<keyword evidence="5 8" id="KW-0233">DNA recombination</keyword>
<comment type="similarity">
    <text evidence="2 8">Belongs to the RecO family.</text>
</comment>
<protein>
    <recommendedName>
        <fullName evidence="3 8">DNA repair protein RecO</fullName>
    </recommendedName>
    <alternativeName>
        <fullName evidence="7 8">Recombination protein O</fullName>
    </alternativeName>
</protein>
<dbReference type="AlphaFoldDB" id="A0A087DG02"/>
<dbReference type="SUPFAM" id="SSF50249">
    <property type="entry name" value="Nucleic acid-binding proteins"/>
    <property type="match status" value="1"/>
</dbReference>
<dbReference type="PANTHER" id="PTHR33991">
    <property type="entry name" value="DNA REPAIR PROTEIN RECO"/>
    <property type="match status" value="1"/>
</dbReference>
<dbReference type="eggNOG" id="COG1381">
    <property type="taxonomic scope" value="Bacteria"/>
</dbReference>
<dbReference type="Gene3D" id="2.40.50.140">
    <property type="entry name" value="Nucleic acid-binding proteins"/>
    <property type="match status" value="1"/>
</dbReference>
<feature type="domain" description="DNA replication/recombination mediator RecO N-terminal" evidence="9">
    <location>
        <begin position="1"/>
        <end position="79"/>
    </location>
</feature>
<dbReference type="Gene3D" id="1.20.1440.120">
    <property type="entry name" value="Recombination protein O, C-terminal domain"/>
    <property type="match status" value="1"/>
</dbReference>
<accession>A0A087DG02</accession>
<evidence type="ECO:0000256" key="6">
    <source>
        <dbReference type="ARBA" id="ARBA00023204"/>
    </source>
</evidence>
<dbReference type="NCBIfam" id="TIGR00613">
    <property type="entry name" value="reco"/>
    <property type="match status" value="1"/>
</dbReference>
<evidence type="ECO:0000256" key="7">
    <source>
        <dbReference type="ARBA" id="ARBA00033409"/>
    </source>
</evidence>
<dbReference type="PANTHER" id="PTHR33991:SF1">
    <property type="entry name" value="DNA REPAIR PROTEIN RECO"/>
    <property type="match status" value="1"/>
</dbReference>
<evidence type="ECO:0000256" key="5">
    <source>
        <dbReference type="ARBA" id="ARBA00023172"/>
    </source>
</evidence>
<evidence type="ECO:0000259" key="9">
    <source>
        <dbReference type="Pfam" id="PF11967"/>
    </source>
</evidence>
<evidence type="ECO:0000256" key="2">
    <source>
        <dbReference type="ARBA" id="ARBA00007452"/>
    </source>
</evidence>
<keyword evidence="4 8" id="KW-0227">DNA damage</keyword>
<dbReference type="HAMAP" id="MF_00201">
    <property type="entry name" value="RecO"/>
    <property type="match status" value="1"/>
</dbReference>
<evidence type="ECO:0000313" key="10">
    <source>
        <dbReference type="EMBL" id="KFI94452.1"/>
    </source>
</evidence>